<accession>A0ABY4YIJ0</accession>
<dbReference type="InterPro" id="IPR050922">
    <property type="entry name" value="LytR/CpsA/Psr_CW_biosynth"/>
</dbReference>
<feature type="region of interest" description="Disordered" evidence="2">
    <location>
        <begin position="196"/>
        <end position="218"/>
    </location>
</feature>
<evidence type="ECO:0000313" key="5">
    <source>
        <dbReference type="EMBL" id="USQ76576.1"/>
    </source>
</evidence>
<proteinExistence type="inferred from homology"/>
<evidence type="ECO:0000259" key="4">
    <source>
        <dbReference type="Pfam" id="PF03816"/>
    </source>
</evidence>
<keyword evidence="3" id="KW-0472">Membrane</keyword>
<dbReference type="PANTHER" id="PTHR33392">
    <property type="entry name" value="POLYISOPRENYL-TEICHOIC ACID--PEPTIDOGLYCAN TEICHOIC ACID TRANSFERASE TAGU"/>
    <property type="match status" value="1"/>
</dbReference>
<keyword evidence="6" id="KW-1185">Reference proteome</keyword>
<keyword evidence="3" id="KW-1133">Transmembrane helix</keyword>
<dbReference type="Pfam" id="PF03816">
    <property type="entry name" value="LytR_cpsA_psr"/>
    <property type="match status" value="1"/>
</dbReference>
<evidence type="ECO:0000256" key="1">
    <source>
        <dbReference type="ARBA" id="ARBA00006068"/>
    </source>
</evidence>
<feature type="compositionally biased region" description="Basic and acidic residues" evidence="2">
    <location>
        <begin position="22"/>
        <end position="31"/>
    </location>
</feature>
<name>A0ABY4YIJ0_9MICO</name>
<reference evidence="5" key="1">
    <citation type="submission" date="2022-06" db="EMBL/GenBank/DDBJ databases">
        <title>Ornithinimicrobium JY.X270.</title>
        <authorList>
            <person name="Huang Y."/>
        </authorList>
    </citation>
    <scope>NUCLEOTIDE SEQUENCE</scope>
    <source>
        <strain evidence="5">JY.X270</strain>
    </source>
</reference>
<evidence type="ECO:0000256" key="3">
    <source>
        <dbReference type="SAM" id="Phobius"/>
    </source>
</evidence>
<sequence>MSNDNQGDGAARRRRRPGPQPSRREPARNQWDDSEDDGRSATVHPTRAERLAAQTNKGVGRAYGLTALGTVLPGAGLVLTRRRLIGVPLLILALGSGLAALYYPFRNGAFRSALDLAARPDLLRTLGIVMIVGGVIWIASIVLTALTARPRRMSPGQRGGLTLFTGLMCLVIAAPTAVGLRYIDAHTDAVDDIFTGAADRRDSPSSPSVGPDLEHPDPWANVPRVNVLLLGSDAGDNRDGVRTDSMMIASIDTVTGDMVLFGIPRNLQNVPIPTNSPLYKAYGPAYDCGSECLMNGIWTAAVDLHEENPGWFAGDPNPGQTATRQVLSTIIGQPIHYTVIIDLAGFEALVDAMGGVDIDVQERLPIGGKTWTDAEGHSHLIEGTESGWFELGPQHLDGYEALWYSRSRVTTDDFSRMRRQRCVVAALVDQVNPLTLLQRYPAIVAVAGDNLTADIDPSELPAWAELTERVQGGTMKSLPFTSKNTNTADPDFTAIRREVWLALRPQPEPTLEAGGEETPTTAAPSAETPTTEAPGVSTDAPETTTEETDELAEIGAVC</sequence>
<keyword evidence="3" id="KW-0812">Transmembrane</keyword>
<organism evidence="5 6">
    <name type="scientific">Ornithinimicrobium cryptoxanthini</name>
    <dbReference type="NCBI Taxonomy" id="2934161"/>
    <lineage>
        <taxon>Bacteria</taxon>
        <taxon>Bacillati</taxon>
        <taxon>Actinomycetota</taxon>
        <taxon>Actinomycetes</taxon>
        <taxon>Micrococcales</taxon>
        <taxon>Ornithinimicrobiaceae</taxon>
        <taxon>Ornithinimicrobium</taxon>
    </lineage>
</organism>
<dbReference type="InterPro" id="IPR004474">
    <property type="entry name" value="LytR_CpsA_psr"/>
</dbReference>
<dbReference type="PANTHER" id="PTHR33392:SF6">
    <property type="entry name" value="POLYISOPRENYL-TEICHOIC ACID--PEPTIDOGLYCAN TEICHOIC ACID TRANSFERASE TAGU"/>
    <property type="match status" value="1"/>
</dbReference>
<evidence type="ECO:0000313" key="6">
    <source>
        <dbReference type="Proteomes" id="UP001056535"/>
    </source>
</evidence>
<feature type="region of interest" description="Disordered" evidence="2">
    <location>
        <begin position="508"/>
        <end position="558"/>
    </location>
</feature>
<dbReference type="Gene3D" id="3.40.630.190">
    <property type="entry name" value="LCP protein"/>
    <property type="match status" value="1"/>
</dbReference>
<feature type="region of interest" description="Disordered" evidence="2">
    <location>
        <begin position="1"/>
        <end position="52"/>
    </location>
</feature>
<protein>
    <submittedName>
        <fullName evidence="5">LCP family protein</fullName>
    </submittedName>
</protein>
<feature type="transmembrane region" description="Helical" evidence="3">
    <location>
        <begin position="160"/>
        <end position="183"/>
    </location>
</feature>
<comment type="similarity">
    <text evidence="1">Belongs to the LytR/CpsA/Psr (LCP) family.</text>
</comment>
<dbReference type="RefSeq" id="WP_252621280.1">
    <property type="nucleotide sequence ID" value="NZ_CP099490.1"/>
</dbReference>
<dbReference type="Proteomes" id="UP001056535">
    <property type="component" value="Chromosome"/>
</dbReference>
<feature type="compositionally biased region" description="Low complexity" evidence="2">
    <location>
        <begin position="516"/>
        <end position="543"/>
    </location>
</feature>
<dbReference type="EMBL" id="CP099490">
    <property type="protein sequence ID" value="USQ76576.1"/>
    <property type="molecule type" value="Genomic_DNA"/>
</dbReference>
<feature type="transmembrane region" description="Helical" evidence="3">
    <location>
        <begin position="125"/>
        <end position="148"/>
    </location>
</feature>
<gene>
    <name evidence="5" type="ORF">NF557_01190</name>
</gene>
<dbReference type="NCBIfam" id="TIGR00350">
    <property type="entry name" value="lytR_cpsA_psr"/>
    <property type="match status" value="1"/>
</dbReference>
<feature type="transmembrane region" description="Helical" evidence="3">
    <location>
        <begin position="84"/>
        <end position="105"/>
    </location>
</feature>
<evidence type="ECO:0000256" key="2">
    <source>
        <dbReference type="SAM" id="MobiDB-lite"/>
    </source>
</evidence>
<feature type="domain" description="Cell envelope-related transcriptional attenuator" evidence="4">
    <location>
        <begin position="242"/>
        <end position="431"/>
    </location>
</feature>